<keyword evidence="4 8" id="KW-1133">Transmembrane helix</keyword>
<dbReference type="InterPro" id="IPR000515">
    <property type="entry name" value="MetI-like"/>
</dbReference>
<evidence type="ECO:0000256" key="5">
    <source>
        <dbReference type="ARBA" id="ARBA00023136"/>
    </source>
</evidence>
<dbReference type="PANTHER" id="PTHR30177:SF4">
    <property type="entry name" value="OSMOPROTECTANT IMPORT PERMEASE PROTEIN OSMW"/>
    <property type="match status" value="1"/>
</dbReference>
<evidence type="ECO:0000256" key="3">
    <source>
        <dbReference type="ARBA" id="ARBA00022692"/>
    </source>
</evidence>
<feature type="domain" description="ABC transmembrane type-1" evidence="9">
    <location>
        <begin position="20"/>
        <end position="199"/>
    </location>
</feature>
<protein>
    <submittedName>
        <fullName evidence="10">Glycine betaine ABC transporter substrate-binding protein</fullName>
    </submittedName>
</protein>
<feature type="transmembrane region" description="Helical" evidence="8">
    <location>
        <begin position="151"/>
        <end position="173"/>
    </location>
</feature>
<dbReference type="PROSITE" id="PS50928">
    <property type="entry name" value="ABC_TM1"/>
    <property type="match status" value="1"/>
</dbReference>
<evidence type="ECO:0000256" key="1">
    <source>
        <dbReference type="ARBA" id="ARBA00004141"/>
    </source>
</evidence>
<evidence type="ECO:0000256" key="2">
    <source>
        <dbReference type="ARBA" id="ARBA00022448"/>
    </source>
</evidence>
<dbReference type="PANTHER" id="PTHR30177">
    <property type="entry name" value="GLYCINE BETAINE/L-PROLINE TRANSPORT SYSTEM PERMEASE PROTEIN PROW"/>
    <property type="match status" value="1"/>
</dbReference>
<dbReference type="Gene3D" id="1.10.3720.10">
    <property type="entry name" value="MetI-like"/>
    <property type="match status" value="1"/>
</dbReference>
<keyword evidence="2 8" id="KW-0813">Transport</keyword>
<evidence type="ECO:0000256" key="6">
    <source>
        <dbReference type="ARBA" id="ARBA00035642"/>
    </source>
</evidence>
<organism evidence="10 11">
    <name type="scientific">Filifactor villosus</name>
    <dbReference type="NCBI Taxonomy" id="29374"/>
    <lineage>
        <taxon>Bacteria</taxon>
        <taxon>Bacillati</taxon>
        <taxon>Bacillota</taxon>
        <taxon>Clostridia</taxon>
        <taxon>Peptostreptococcales</taxon>
        <taxon>Filifactoraceae</taxon>
        <taxon>Filifactor</taxon>
    </lineage>
</organism>
<sequence>MLNEVFSNLTNNYNFFGDLLLSHIQITLISVFAAIVAGLFIGIFISENKRFAGLIISVVNILYTVPSIALLGFLISFTGIGNLTAVIALTVYALLPIVRGTYTGITNIDPKIIEASEAMGSRKTQTLLKIKLPLAFPVIFSSIRNMVTMTIALAGIASFVGAGGLGVAIYRGITTNNKGLILSGSILIAVLAIFFDIVLGLFEKKVVGAKKSKKSKLVIAFIVAGAMVFSLVFTSLVSNEHRIKIASKPTTEGYILAEITRLLIEDRTNLTVKLTHGVGGGTSNLHPATLRGEFDMYPEYTGTSWQIVLKEEGNYSNEMFENLKSEYERQYSLTWKAMFGFNSTYGIGVQKEIADKYALKTYSDLARYAPELVFGAEYDFFEREDGFNALSEAYGLAFKKNVDMDNGLKYQALLDKKIDVMTVFTTDGQLSDPRITVLEDDKNFYPSYMAGMVVRIDTLSKHPELNKVLSELEDRIDEETMSSLNFEVEIEGERPEEVARKFLIREGLLEEK</sequence>
<feature type="transmembrane region" description="Helical" evidence="8">
    <location>
        <begin position="80"/>
        <end position="98"/>
    </location>
</feature>
<dbReference type="Gene3D" id="3.40.190.120">
    <property type="entry name" value="Osmoprotection protein (prox), domain 2"/>
    <property type="match status" value="1"/>
</dbReference>
<evidence type="ECO:0000313" key="11">
    <source>
        <dbReference type="Proteomes" id="UP001595916"/>
    </source>
</evidence>
<name>A0ABV9QLC7_9FIRM</name>
<dbReference type="SUPFAM" id="SSF53850">
    <property type="entry name" value="Periplasmic binding protein-like II"/>
    <property type="match status" value="1"/>
</dbReference>
<comment type="similarity">
    <text evidence="8">Belongs to the binding-protein-dependent transport system permease family.</text>
</comment>
<dbReference type="Pfam" id="PF04069">
    <property type="entry name" value="OpuAC"/>
    <property type="match status" value="1"/>
</dbReference>
<evidence type="ECO:0000256" key="4">
    <source>
        <dbReference type="ARBA" id="ARBA00022989"/>
    </source>
</evidence>
<dbReference type="Proteomes" id="UP001595916">
    <property type="component" value="Unassembled WGS sequence"/>
</dbReference>
<feature type="transmembrane region" description="Helical" evidence="8">
    <location>
        <begin position="217"/>
        <end position="237"/>
    </location>
</feature>
<keyword evidence="11" id="KW-1185">Reference proteome</keyword>
<reference evidence="11" key="1">
    <citation type="journal article" date="2019" name="Int. J. Syst. Evol. Microbiol.">
        <title>The Global Catalogue of Microorganisms (GCM) 10K type strain sequencing project: providing services to taxonomists for standard genome sequencing and annotation.</title>
        <authorList>
            <consortium name="The Broad Institute Genomics Platform"/>
            <consortium name="The Broad Institute Genome Sequencing Center for Infectious Disease"/>
            <person name="Wu L."/>
            <person name="Ma J."/>
        </authorList>
    </citation>
    <scope>NUCLEOTIDE SEQUENCE [LARGE SCALE GENOMIC DNA]</scope>
    <source>
        <strain evidence="11">CCUG 46385</strain>
    </source>
</reference>
<keyword evidence="3 8" id="KW-0812">Transmembrane</keyword>
<dbReference type="InterPro" id="IPR051204">
    <property type="entry name" value="ABC_transp_perm/SBD"/>
</dbReference>
<accession>A0ABV9QLC7</accession>
<feature type="transmembrane region" description="Helical" evidence="8">
    <location>
        <begin position="179"/>
        <end position="202"/>
    </location>
</feature>
<dbReference type="EMBL" id="JBHSHL010000022">
    <property type="protein sequence ID" value="MFC4804713.1"/>
    <property type="molecule type" value="Genomic_DNA"/>
</dbReference>
<dbReference type="InterPro" id="IPR035906">
    <property type="entry name" value="MetI-like_sf"/>
</dbReference>
<evidence type="ECO:0000256" key="7">
    <source>
        <dbReference type="ARBA" id="ARBA00035652"/>
    </source>
</evidence>
<comment type="caution">
    <text evidence="10">The sequence shown here is derived from an EMBL/GenBank/DDBJ whole genome shotgun (WGS) entry which is preliminary data.</text>
</comment>
<gene>
    <name evidence="10" type="ORF">ACFO4R_06410</name>
</gene>
<evidence type="ECO:0000259" key="9">
    <source>
        <dbReference type="PROSITE" id="PS50928"/>
    </source>
</evidence>
<dbReference type="CDD" id="cd06261">
    <property type="entry name" value="TM_PBP2"/>
    <property type="match status" value="1"/>
</dbReference>
<comment type="subcellular location">
    <subcellularLocation>
        <location evidence="8">Cell membrane</location>
        <topology evidence="8">Multi-pass membrane protein</topology>
    </subcellularLocation>
    <subcellularLocation>
        <location evidence="1">Membrane</location>
        <topology evidence="1">Multi-pass membrane protein</topology>
    </subcellularLocation>
</comment>
<dbReference type="SUPFAM" id="SSF161098">
    <property type="entry name" value="MetI-like"/>
    <property type="match status" value="1"/>
</dbReference>
<feature type="transmembrane region" description="Helical" evidence="8">
    <location>
        <begin position="51"/>
        <end position="74"/>
    </location>
</feature>
<dbReference type="Gene3D" id="3.40.190.10">
    <property type="entry name" value="Periplasmic binding protein-like II"/>
    <property type="match status" value="1"/>
</dbReference>
<dbReference type="InterPro" id="IPR007210">
    <property type="entry name" value="ABC_Gly_betaine_transp_sub-bd"/>
</dbReference>
<comment type="similarity">
    <text evidence="7">In the N-terminal section; belongs to the binding-protein-dependent transport system permease family.</text>
</comment>
<dbReference type="Pfam" id="PF00528">
    <property type="entry name" value="BPD_transp_1"/>
    <property type="match status" value="1"/>
</dbReference>
<evidence type="ECO:0000256" key="8">
    <source>
        <dbReference type="RuleBase" id="RU363032"/>
    </source>
</evidence>
<proteinExistence type="inferred from homology"/>
<comment type="similarity">
    <text evidence="6">In the C-terminal section; belongs to the OsmX family.</text>
</comment>
<dbReference type="CDD" id="cd13612">
    <property type="entry name" value="PBP2_ProWX"/>
    <property type="match status" value="1"/>
</dbReference>
<evidence type="ECO:0000313" key="10">
    <source>
        <dbReference type="EMBL" id="MFC4804713.1"/>
    </source>
</evidence>
<dbReference type="RefSeq" id="WP_379788226.1">
    <property type="nucleotide sequence ID" value="NZ_JBHSHL010000022.1"/>
</dbReference>
<keyword evidence="5 8" id="KW-0472">Membrane</keyword>
<feature type="transmembrane region" description="Helical" evidence="8">
    <location>
        <begin position="20"/>
        <end position="44"/>
    </location>
</feature>